<sequence length="283" mass="32860">MNLHLNSAPLNEQHLKKVLKEIQSGEQVWTKENELLLIPSMVKYIGSTDAELRDQIIYSTFLKVIVEKKLEPAVLSNLLDSCLSENLLYKGIGEKESDSVFTRSFTTLLITLILYRDNEDHFLSEMKVSEVKEHLIAYINRENDLRGFVSGKGWAHSIAHVADAFEELIKNKYIGHADHRDILNALWNKALVSDSVYLHDEEERILIPLLELLHNGLEIQEIEGLINNIPMELKKQKELLEEENYWFLYANCKKFLKSFYIKLNQHPTYSMLQKSLEDCLSEI</sequence>
<organism evidence="1 2">
    <name type="scientific">Planococcus shixiaomingii</name>
    <dbReference type="NCBI Taxonomy" id="3058393"/>
    <lineage>
        <taxon>Bacteria</taxon>
        <taxon>Bacillati</taxon>
        <taxon>Bacillota</taxon>
        <taxon>Bacilli</taxon>
        <taxon>Bacillales</taxon>
        <taxon>Caryophanaceae</taxon>
        <taxon>Planococcus</taxon>
    </lineage>
</organism>
<evidence type="ECO:0000313" key="2">
    <source>
        <dbReference type="Proteomes" id="UP001172055"/>
    </source>
</evidence>
<reference evidence="1 2" key="1">
    <citation type="submission" date="2023-06" db="EMBL/GenBank/DDBJ databases">
        <title>Novel species in genus Planococcus.</title>
        <authorList>
            <person name="Ning S."/>
        </authorList>
    </citation>
    <scope>NUCLEOTIDE SEQUENCE [LARGE SCALE GENOMIC DNA]</scope>
    <source>
        <strain evidence="1 2">N028</strain>
    </source>
</reference>
<name>A0ABT8MZ45_9BACL</name>
<accession>A0ABT8MZ45</accession>
<gene>
    <name evidence="1" type="ORF">QWY14_02935</name>
</gene>
<protein>
    <submittedName>
        <fullName evidence="1">DUF2785 domain-containing protein</fullName>
    </submittedName>
</protein>
<keyword evidence="2" id="KW-1185">Reference proteome</keyword>
<proteinExistence type="predicted"/>
<dbReference type="Pfam" id="PF10978">
    <property type="entry name" value="DUF2785"/>
    <property type="match status" value="1"/>
</dbReference>
<dbReference type="EMBL" id="JAUJWV010000001">
    <property type="protein sequence ID" value="MDN7240724.1"/>
    <property type="molecule type" value="Genomic_DNA"/>
</dbReference>
<dbReference type="Proteomes" id="UP001172055">
    <property type="component" value="Unassembled WGS sequence"/>
</dbReference>
<comment type="caution">
    <text evidence="1">The sequence shown here is derived from an EMBL/GenBank/DDBJ whole genome shotgun (WGS) entry which is preliminary data.</text>
</comment>
<dbReference type="InterPro" id="IPR021247">
    <property type="entry name" value="DUF2785"/>
</dbReference>
<evidence type="ECO:0000313" key="1">
    <source>
        <dbReference type="EMBL" id="MDN7240724.1"/>
    </source>
</evidence>
<dbReference type="RefSeq" id="WP_301722624.1">
    <property type="nucleotide sequence ID" value="NZ_JAUJWV010000001.1"/>
</dbReference>